<dbReference type="EMBL" id="JAWLKA010000014">
    <property type="protein sequence ID" value="MDV6283644.1"/>
    <property type="molecule type" value="Genomic_DNA"/>
</dbReference>
<evidence type="ECO:0000256" key="1">
    <source>
        <dbReference type="SAM" id="MobiDB-lite"/>
    </source>
</evidence>
<proteinExistence type="predicted"/>
<protein>
    <submittedName>
        <fullName evidence="2">Uncharacterized protein</fullName>
    </submittedName>
</protein>
<evidence type="ECO:0000313" key="3">
    <source>
        <dbReference type="Proteomes" id="UP001185737"/>
    </source>
</evidence>
<comment type="caution">
    <text evidence="2">The sequence shown here is derived from an EMBL/GenBank/DDBJ whole genome shotgun (WGS) entry which is preliminary data.</text>
</comment>
<keyword evidence="3" id="KW-1185">Reference proteome</keyword>
<dbReference type="Proteomes" id="UP001185737">
    <property type="component" value="Unassembled WGS sequence"/>
</dbReference>
<reference evidence="2 3" key="1">
    <citation type="submission" date="2023-10" db="EMBL/GenBank/DDBJ databases">
        <title>Development of a sustainable strategy for remediation of hydrocarbon-contaminated territories based on the waste exchange concept.</title>
        <authorList>
            <person name="Krivoruchko A."/>
        </authorList>
    </citation>
    <scope>NUCLEOTIDE SEQUENCE [LARGE SCALE GENOMIC DNA]</scope>
    <source>
        <strain evidence="2 3">IEGM 60</strain>
    </source>
</reference>
<feature type="region of interest" description="Disordered" evidence="1">
    <location>
        <begin position="63"/>
        <end position="89"/>
    </location>
</feature>
<dbReference type="RefSeq" id="WP_317569804.1">
    <property type="nucleotide sequence ID" value="NZ_JAWLKA010000014.1"/>
</dbReference>
<accession>A0ABU4CJB3</accession>
<gene>
    <name evidence="2" type="ORF">R3Q59_24430</name>
</gene>
<organism evidence="2 3">
    <name type="scientific">Rhodococcus jostii</name>
    <dbReference type="NCBI Taxonomy" id="132919"/>
    <lineage>
        <taxon>Bacteria</taxon>
        <taxon>Bacillati</taxon>
        <taxon>Actinomycetota</taxon>
        <taxon>Actinomycetes</taxon>
        <taxon>Mycobacteriales</taxon>
        <taxon>Nocardiaceae</taxon>
        <taxon>Rhodococcus</taxon>
    </lineage>
</organism>
<sequence length="89" mass="9341">MRLAAAVVGENQIFIELRVANKAALYEWFSTSAILAKATSVETALILQSSNRAMSCGRRWHEANTARAPTGSPVGGGSPRTAAAGAEHD</sequence>
<name>A0ABU4CJB3_RHOJO</name>
<evidence type="ECO:0000313" key="2">
    <source>
        <dbReference type="EMBL" id="MDV6283644.1"/>
    </source>
</evidence>